<comment type="caution">
    <text evidence="2">The sequence shown here is derived from an EMBL/GenBank/DDBJ whole genome shotgun (WGS) entry which is preliminary data.</text>
</comment>
<keyword evidence="1" id="KW-0175">Coiled coil</keyword>
<evidence type="ECO:0000313" key="3">
    <source>
        <dbReference type="Proteomes" id="UP001519287"/>
    </source>
</evidence>
<gene>
    <name evidence="2" type="ORF">J2Z66_006950</name>
</gene>
<protein>
    <submittedName>
        <fullName evidence="2">CopG family antitoxin</fullName>
    </submittedName>
</protein>
<proteinExistence type="predicted"/>
<keyword evidence="3" id="KW-1185">Reference proteome</keyword>
<feature type="coiled-coil region" evidence="1">
    <location>
        <begin position="26"/>
        <end position="60"/>
    </location>
</feature>
<accession>A0ABS4J697</accession>
<dbReference type="RefSeq" id="WP_209977110.1">
    <property type="nucleotide sequence ID" value="NZ_JAGGLB010000032.1"/>
</dbReference>
<evidence type="ECO:0000313" key="2">
    <source>
        <dbReference type="EMBL" id="MBP1995308.1"/>
    </source>
</evidence>
<dbReference type="Proteomes" id="UP001519287">
    <property type="component" value="Unassembled WGS sequence"/>
</dbReference>
<name>A0ABS4J697_9BACL</name>
<dbReference type="EMBL" id="JAGGLB010000032">
    <property type="protein sequence ID" value="MBP1995308.1"/>
    <property type="molecule type" value="Genomic_DNA"/>
</dbReference>
<sequence length="309" mass="35409">MFDALNEKLAAAREQGRQQRIWKQRLLALEEELVERENQAIQWERQLNKEESDVERLKGMSFSRFFLTIRQKKETQLELEMLGAKLKYEEVNHEITNIKAEIEALKTKLSVVQDWDLEEKNALGNREKLLQNGDPGVVRQLHELAERKAGLKILLKELAEALQEGHIVTTKLDLAKNAFLSSIHWDSLDSSIDETAVTPGKHDELDEAIAHIHNAQQSLVRFDKEMRDVRASLTMEMDASPFLRFSDNFFDGLITDWILQGKVQSTIAQIDAKSSAIKTVLWELENEQSKTENELAVAIKAYTSLSQSI</sequence>
<reference evidence="2 3" key="1">
    <citation type="submission" date="2021-03" db="EMBL/GenBank/DDBJ databases">
        <title>Genomic Encyclopedia of Type Strains, Phase IV (KMG-IV): sequencing the most valuable type-strain genomes for metagenomic binning, comparative biology and taxonomic classification.</title>
        <authorList>
            <person name="Goeker M."/>
        </authorList>
    </citation>
    <scope>NUCLEOTIDE SEQUENCE [LARGE SCALE GENOMIC DNA]</scope>
    <source>
        <strain evidence="2 3">DSM 26048</strain>
    </source>
</reference>
<evidence type="ECO:0000256" key="1">
    <source>
        <dbReference type="SAM" id="Coils"/>
    </source>
</evidence>
<organism evidence="2 3">
    <name type="scientific">Paenibacillus eucommiae</name>
    <dbReference type="NCBI Taxonomy" id="1355755"/>
    <lineage>
        <taxon>Bacteria</taxon>
        <taxon>Bacillati</taxon>
        <taxon>Bacillota</taxon>
        <taxon>Bacilli</taxon>
        <taxon>Bacillales</taxon>
        <taxon>Paenibacillaceae</taxon>
        <taxon>Paenibacillus</taxon>
    </lineage>
</organism>